<dbReference type="EMBL" id="MNAD01000370">
    <property type="protein sequence ID" value="OJT13720.1"/>
    <property type="molecule type" value="Genomic_DNA"/>
</dbReference>
<dbReference type="AlphaFoldDB" id="A0A1M2W1S4"/>
<keyword evidence="3" id="KW-1185">Reference proteome</keyword>
<proteinExistence type="predicted"/>
<dbReference type="Proteomes" id="UP000184267">
    <property type="component" value="Unassembled WGS sequence"/>
</dbReference>
<organism evidence="2 3">
    <name type="scientific">Trametes pubescens</name>
    <name type="common">White-rot fungus</name>
    <dbReference type="NCBI Taxonomy" id="154538"/>
    <lineage>
        <taxon>Eukaryota</taxon>
        <taxon>Fungi</taxon>
        <taxon>Dikarya</taxon>
        <taxon>Basidiomycota</taxon>
        <taxon>Agaricomycotina</taxon>
        <taxon>Agaricomycetes</taxon>
        <taxon>Polyporales</taxon>
        <taxon>Polyporaceae</taxon>
        <taxon>Trametes</taxon>
    </lineage>
</organism>
<protein>
    <submittedName>
        <fullName evidence="2">Uncharacterized protein</fullName>
    </submittedName>
</protein>
<evidence type="ECO:0000313" key="2">
    <source>
        <dbReference type="EMBL" id="OJT13720.1"/>
    </source>
</evidence>
<feature type="compositionally biased region" description="Pro residues" evidence="1">
    <location>
        <begin position="668"/>
        <end position="678"/>
    </location>
</feature>
<gene>
    <name evidence="2" type="ORF">TRAPUB_9720</name>
</gene>
<sequence length="729" mass="76399">MEISERAETLPVRGSVATPDLVFPSIRPSLSPPRSPPAPPILDRAQANAEIVAPSPIRLSETVKRLEQTACEGTNSSIRKGKKRARLATPSPPLSPTPTRVHPGAIHRAPQTLRQRLVQTHRPYALAPPQWTAPTRTYRHLAPATAAMIAAALLPDELRVACAGLPPVNSSQGQATQALGDECAPPQLIPGLSEQQRATNAAPLSASPDLMFPMDLDLGTGSAQTTASSPFPYGLTPRVTNNARASRGGPLGAIHENGSDVAASPTLVPSTGFGSEASTLVNTPWPWATNENARPPLNESDAIPEPRHAPPATPTAARFQSQSAADLAARFIPPSMASNPLGPSAQANAQGTAVGTATYLAAVNAMHQGLGGGHSFTNAPEGGFPEVLFAEPDGLFAGLPRERVSAICSGDVGPCFLIHVHNSGFPSQHEIRALTLAIEGVIRQVTGELNPLVVPPEREWAPGADRRINPFAWAGVVNSQHSVDLMLDHPVWSSTAVTLHVDRPLIRISRFLFVLGGFAHDRNHSILNAVWAVFTGDAVLPSILRLVQTNPEFANSTPEEAARAVLASLEVRVSTLHNGNVIAAVFCDPPTLSIPRWREWRGNIAALPFPSPLNSTGFVRRPTPCAGCHGCDHPTHLCPFQDVPGWNAPPPGTTWGPPTAGQFQGQPGGPPPPPPPPGGGALARTRLQGPRRPNSSNAPPAPRRDFRGGGDGKAGGSGSGRGGFGGAPA</sequence>
<dbReference type="OrthoDB" id="2758679at2759"/>
<feature type="region of interest" description="Disordered" evidence="1">
    <location>
        <begin position="71"/>
        <end position="103"/>
    </location>
</feature>
<evidence type="ECO:0000256" key="1">
    <source>
        <dbReference type="SAM" id="MobiDB-lite"/>
    </source>
</evidence>
<comment type="caution">
    <text evidence="2">The sequence shown here is derived from an EMBL/GenBank/DDBJ whole genome shotgun (WGS) entry which is preliminary data.</text>
</comment>
<feature type="region of interest" description="Disordered" evidence="1">
    <location>
        <begin position="241"/>
        <end position="270"/>
    </location>
</feature>
<feature type="compositionally biased region" description="Gly residues" evidence="1">
    <location>
        <begin position="711"/>
        <end position="729"/>
    </location>
</feature>
<dbReference type="OMA" id="WATNENA"/>
<name>A0A1M2W1S4_TRAPU</name>
<reference evidence="2 3" key="1">
    <citation type="submission" date="2016-10" db="EMBL/GenBank/DDBJ databases">
        <title>Genome sequence of the basidiomycete white-rot fungus Trametes pubescens.</title>
        <authorList>
            <person name="Makela M.R."/>
            <person name="Granchi Z."/>
            <person name="Peng M."/>
            <person name="De Vries R.P."/>
            <person name="Grigoriev I."/>
            <person name="Riley R."/>
            <person name="Hilden K."/>
        </authorList>
    </citation>
    <scope>NUCLEOTIDE SEQUENCE [LARGE SCALE GENOMIC DNA]</scope>
    <source>
        <strain evidence="2 3">FBCC735</strain>
    </source>
</reference>
<evidence type="ECO:0000313" key="3">
    <source>
        <dbReference type="Proteomes" id="UP000184267"/>
    </source>
</evidence>
<accession>A0A1M2W1S4</accession>
<feature type="compositionally biased region" description="Low complexity" evidence="1">
    <location>
        <begin position="653"/>
        <end position="665"/>
    </location>
</feature>
<feature type="region of interest" description="Disordered" evidence="1">
    <location>
        <begin position="287"/>
        <end position="314"/>
    </location>
</feature>
<feature type="region of interest" description="Disordered" evidence="1">
    <location>
        <begin position="648"/>
        <end position="729"/>
    </location>
</feature>
<dbReference type="STRING" id="154538.A0A1M2W1S4"/>